<protein>
    <submittedName>
        <fullName evidence="1">Uncharacterized protein</fullName>
    </submittedName>
</protein>
<gene>
    <name evidence="1" type="ORF">AMTR_s00041p00217170</name>
</gene>
<dbReference type="HOGENOM" id="CLU_1373906_0_0_1"/>
<dbReference type="Gramene" id="ERN13503">
    <property type="protein sequence ID" value="ERN13503"/>
    <property type="gene ID" value="AMTR_s00041p00217170"/>
</dbReference>
<evidence type="ECO:0000313" key="1">
    <source>
        <dbReference type="EMBL" id="ERN13503.1"/>
    </source>
</evidence>
<sequence>MCYLRLTPKNTPPIRGLKCPKMCPFTKACLPQNDNTYPPQPPDHARISWHHLTEPSNASDPAVVLSWSRVAMLPFNSTGIPCNPLAHSLCVASLSLSARSAWSNASGFTSSTARLIWFTVASLISKAKEGEITSKRGRAIWFEQVPIVCGQLLYVAIFYTLADSPPTVVQRAVIFKFGLLCRWTVEIGLEREFLTVDLQ</sequence>
<name>W1PYS3_AMBTC</name>
<accession>W1PYS3</accession>
<dbReference type="Proteomes" id="UP000017836">
    <property type="component" value="Unassembled WGS sequence"/>
</dbReference>
<keyword evidence="2" id="KW-1185">Reference proteome</keyword>
<dbReference type="EMBL" id="KI392588">
    <property type="protein sequence ID" value="ERN13503.1"/>
    <property type="molecule type" value="Genomic_DNA"/>
</dbReference>
<dbReference type="AlphaFoldDB" id="W1PYS3"/>
<reference evidence="2" key="1">
    <citation type="journal article" date="2013" name="Science">
        <title>The Amborella genome and the evolution of flowering plants.</title>
        <authorList>
            <consortium name="Amborella Genome Project"/>
        </authorList>
    </citation>
    <scope>NUCLEOTIDE SEQUENCE [LARGE SCALE GENOMIC DNA]</scope>
</reference>
<organism evidence="1 2">
    <name type="scientific">Amborella trichopoda</name>
    <dbReference type="NCBI Taxonomy" id="13333"/>
    <lineage>
        <taxon>Eukaryota</taxon>
        <taxon>Viridiplantae</taxon>
        <taxon>Streptophyta</taxon>
        <taxon>Embryophyta</taxon>
        <taxon>Tracheophyta</taxon>
        <taxon>Spermatophyta</taxon>
        <taxon>Magnoliopsida</taxon>
        <taxon>Amborellales</taxon>
        <taxon>Amborellaceae</taxon>
        <taxon>Amborella</taxon>
    </lineage>
</organism>
<evidence type="ECO:0000313" key="2">
    <source>
        <dbReference type="Proteomes" id="UP000017836"/>
    </source>
</evidence>
<proteinExistence type="predicted"/>